<reference evidence="2 3" key="1">
    <citation type="journal article" date="2018" name="J. Allergy Clin. Immunol.">
        <title>High-quality assembly of Dermatophagoides pteronyssinus genome and transcriptome reveals a wide range of novel allergens.</title>
        <authorList>
            <person name="Liu X.Y."/>
            <person name="Yang K.Y."/>
            <person name="Wang M.Q."/>
            <person name="Kwok J.S."/>
            <person name="Zeng X."/>
            <person name="Yang Z."/>
            <person name="Xiao X.J."/>
            <person name="Lau C.P."/>
            <person name="Li Y."/>
            <person name="Huang Z.M."/>
            <person name="Ba J.G."/>
            <person name="Yim A.K."/>
            <person name="Ouyang C.Y."/>
            <person name="Ngai S.M."/>
            <person name="Chan T.F."/>
            <person name="Leung E.L."/>
            <person name="Liu L."/>
            <person name="Liu Z.G."/>
            <person name="Tsui S.K."/>
        </authorList>
    </citation>
    <scope>NUCLEOTIDE SEQUENCE [LARGE SCALE GENOMIC DNA]</scope>
    <source>
        <strain evidence="2">Derp</strain>
    </source>
</reference>
<keyword evidence="3" id="KW-1185">Reference proteome</keyword>
<keyword evidence="1" id="KW-0472">Membrane</keyword>
<evidence type="ECO:0000256" key="1">
    <source>
        <dbReference type="SAM" id="Phobius"/>
    </source>
</evidence>
<name>A0ABQ8JH57_DERPT</name>
<sequence>MDLLKHLILTVVGGVFVDIVIVCVFDIPIGCIVEDDRVTTTAAVFSADEAVVNVTLTGDFDFSVTRAVVVAVGLTAALTTTGSVDFLLAATRAPLAVCGCSVSSCVVSFFSIASSTVETAFSVVTSSIVVVSEESLSEAFTTGVSTTVFGLAIDVATFGVLVMAIFFFGGSTFIGKPSGILTIIFLSSFASDF</sequence>
<feature type="transmembrane region" description="Helical" evidence="1">
    <location>
        <begin position="148"/>
        <end position="168"/>
    </location>
</feature>
<feature type="transmembrane region" description="Helical" evidence="1">
    <location>
        <begin position="7"/>
        <end position="29"/>
    </location>
</feature>
<reference evidence="2 3" key="2">
    <citation type="journal article" date="2022" name="Mol. Biol. Evol.">
        <title>Comparative Genomics Reveals Insights into the Divergent Evolution of Astigmatic Mites and Household Pest Adaptations.</title>
        <authorList>
            <person name="Xiong Q."/>
            <person name="Wan A.T."/>
            <person name="Liu X."/>
            <person name="Fung C.S."/>
            <person name="Xiao X."/>
            <person name="Malainual N."/>
            <person name="Hou J."/>
            <person name="Wang L."/>
            <person name="Wang M."/>
            <person name="Yang K.Y."/>
            <person name="Cui Y."/>
            <person name="Leung E.L."/>
            <person name="Nong W."/>
            <person name="Shin S.K."/>
            <person name="Au S.W."/>
            <person name="Jeong K.Y."/>
            <person name="Chew F.T."/>
            <person name="Hui J.H."/>
            <person name="Leung T.F."/>
            <person name="Tungtrongchitr A."/>
            <person name="Zhong N."/>
            <person name="Liu Z."/>
            <person name="Tsui S.K."/>
        </authorList>
    </citation>
    <scope>NUCLEOTIDE SEQUENCE [LARGE SCALE GENOMIC DNA]</scope>
    <source>
        <strain evidence="2">Derp</strain>
    </source>
</reference>
<proteinExistence type="predicted"/>
<organism evidence="2 3">
    <name type="scientific">Dermatophagoides pteronyssinus</name>
    <name type="common">European house dust mite</name>
    <dbReference type="NCBI Taxonomy" id="6956"/>
    <lineage>
        <taxon>Eukaryota</taxon>
        <taxon>Metazoa</taxon>
        <taxon>Ecdysozoa</taxon>
        <taxon>Arthropoda</taxon>
        <taxon>Chelicerata</taxon>
        <taxon>Arachnida</taxon>
        <taxon>Acari</taxon>
        <taxon>Acariformes</taxon>
        <taxon>Sarcoptiformes</taxon>
        <taxon>Astigmata</taxon>
        <taxon>Psoroptidia</taxon>
        <taxon>Analgoidea</taxon>
        <taxon>Pyroglyphidae</taxon>
        <taxon>Dermatophagoidinae</taxon>
        <taxon>Dermatophagoides</taxon>
    </lineage>
</organism>
<keyword evidence="1" id="KW-0812">Transmembrane</keyword>
<feature type="transmembrane region" description="Helical" evidence="1">
    <location>
        <begin position="95"/>
        <end position="113"/>
    </location>
</feature>
<accession>A0ABQ8JH57</accession>
<evidence type="ECO:0000313" key="3">
    <source>
        <dbReference type="Proteomes" id="UP000887458"/>
    </source>
</evidence>
<feature type="transmembrane region" description="Helical" evidence="1">
    <location>
        <begin position="67"/>
        <end position="88"/>
    </location>
</feature>
<evidence type="ECO:0000313" key="2">
    <source>
        <dbReference type="EMBL" id="KAH9421740.1"/>
    </source>
</evidence>
<dbReference type="EMBL" id="NJHN03000037">
    <property type="protein sequence ID" value="KAH9421740.1"/>
    <property type="molecule type" value="Genomic_DNA"/>
</dbReference>
<keyword evidence="1" id="KW-1133">Transmembrane helix</keyword>
<protein>
    <submittedName>
        <fullName evidence="2">Uncharacterized protein</fullName>
    </submittedName>
</protein>
<dbReference type="Proteomes" id="UP000887458">
    <property type="component" value="Unassembled WGS sequence"/>
</dbReference>
<comment type="caution">
    <text evidence="2">The sequence shown here is derived from an EMBL/GenBank/DDBJ whole genome shotgun (WGS) entry which is preliminary data.</text>
</comment>
<gene>
    <name evidence="2" type="ORF">DERP_002027</name>
</gene>